<dbReference type="PANTHER" id="PTHR47505">
    <property type="entry name" value="DNA UTILIZATION PROTEIN YHGH"/>
    <property type="match status" value="1"/>
</dbReference>
<dbReference type="EMBL" id="CAEZTX010000001">
    <property type="protein sequence ID" value="CAB4575180.1"/>
    <property type="molecule type" value="Genomic_DNA"/>
</dbReference>
<sequence length="223" mass="24530">MLIPVISLSALSELIFPSRCLGCRQLGIGICSTCRASWHPHIYRSSISTVNYSFPVYSAVAYSPVAQKVLLGAKEGALHDADRLILQALTHSLAYFYSEVGIADLVPIPSRKMNTRKRGRDFILEQTYEVSRAPIVRVRAILTHSRKVKDQTTLNSRSREINLSQSMRCANREESSNIPVIIIDDLVTSGATLREAGRALHGAGYSVIGAVTACVAKPLRYTQ</sequence>
<accession>A0A6J6EF16</accession>
<evidence type="ECO:0000259" key="2">
    <source>
        <dbReference type="Pfam" id="PF00156"/>
    </source>
</evidence>
<dbReference type="InterPro" id="IPR029057">
    <property type="entry name" value="PRTase-like"/>
</dbReference>
<dbReference type="InterPro" id="IPR051910">
    <property type="entry name" value="ComF/GntX_DNA_util-trans"/>
</dbReference>
<evidence type="ECO:0000256" key="1">
    <source>
        <dbReference type="ARBA" id="ARBA00008007"/>
    </source>
</evidence>
<dbReference type="Gene3D" id="3.40.50.2020">
    <property type="match status" value="1"/>
</dbReference>
<proteinExistence type="inferred from homology"/>
<dbReference type="CDD" id="cd06223">
    <property type="entry name" value="PRTases_typeI"/>
    <property type="match status" value="1"/>
</dbReference>
<dbReference type="InterPro" id="IPR000836">
    <property type="entry name" value="PRTase_dom"/>
</dbReference>
<protein>
    <submittedName>
        <fullName evidence="3">Unannotated protein</fullName>
    </submittedName>
</protein>
<dbReference type="Pfam" id="PF00156">
    <property type="entry name" value="Pribosyltran"/>
    <property type="match status" value="1"/>
</dbReference>
<gene>
    <name evidence="3" type="ORF">UFOPK1755_00089</name>
</gene>
<name>A0A6J6EF16_9ZZZZ</name>
<dbReference type="AlphaFoldDB" id="A0A6J6EF16"/>
<organism evidence="3">
    <name type="scientific">freshwater metagenome</name>
    <dbReference type="NCBI Taxonomy" id="449393"/>
    <lineage>
        <taxon>unclassified sequences</taxon>
        <taxon>metagenomes</taxon>
        <taxon>ecological metagenomes</taxon>
    </lineage>
</organism>
<feature type="domain" description="Phosphoribosyltransferase" evidence="2">
    <location>
        <begin position="142"/>
        <end position="216"/>
    </location>
</feature>
<dbReference type="PANTHER" id="PTHR47505:SF1">
    <property type="entry name" value="DNA UTILIZATION PROTEIN YHGH"/>
    <property type="match status" value="1"/>
</dbReference>
<evidence type="ECO:0000313" key="3">
    <source>
        <dbReference type="EMBL" id="CAB4575180.1"/>
    </source>
</evidence>
<dbReference type="SUPFAM" id="SSF53271">
    <property type="entry name" value="PRTase-like"/>
    <property type="match status" value="1"/>
</dbReference>
<reference evidence="3" key="1">
    <citation type="submission" date="2020-05" db="EMBL/GenBank/DDBJ databases">
        <authorList>
            <person name="Chiriac C."/>
            <person name="Salcher M."/>
            <person name="Ghai R."/>
            <person name="Kavagutti S V."/>
        </authorList>
    </citation>
    <scope>NUCLEOTIDE SEQUENCE</scope>
</reference>
<comment type="similarity">
    <text evidence="1">Belongs to the ComF/GntX family.</text>
</comment>